<reference evidence="3 4" key="1">
    <citation type="submission" date="2017-05" db="EMBL/GenBank/DDBJ databases">
        <title>Complete and WGS of Bordetella genogroups.</title>
        <authorList>
            <person name="Spilker T."/>
            <person name="LiPuma J."/>
        </authorList>
    </citation>
    <scope>NUCLEOTIDE SEQUENCE [LARGE SCALE GENOMIC DNA]</scope>
    <source>
        <strain evidence="3 4">AU9919</strain>
    </source>
</reference>
<dbReference type="EMBL" id="NEVQ01000020">
    <property type="protein sequence ID" value="OZI52868.1"/>
    <property type="molecule type" value="Genomic_DNA"/>
</dbReference>
<gene>
    <name evidence="3" type="ORF">CAL20_19585</name>
</gene>
<sequence length="141" mass="14959">MTHSFRFMTVTRTLLASAALTGALAAGGASAQGYTGPSSVPAGAQRGYTGPSSVAVTSVKTLIETGRDDQKAILRGRIVSHDGGDHYTFDDGTGRIRVDIDDHDFPAGVKIDDKTTVELHGELDLDRKGIEFDVDVIRVVQ</sequence>
<dbReference type="Gene3D" id="2.40.50.200">
    <property type="entry name" value="Bacterial OB-fold"/>
    <property type="match status" value="1"/>
</dbReference>
<organism evidence="3 4">
    <name type="scientific">Bordetella genomosp. 4</name>
    <dbReference type="NCBI Taxonomy" id="463044"/>
    <lineage>
        <taxon>Bacteria</taxon>
        <taxon>Pseudomonadati</taxon>
        <taxon>Pseudomonadota</taxon>
        <taxon>Betaproteobacteria</taxon>
        <taxon>Burkholderiales</taxon>
        <taxon>Alcaligenaceae</taxon>
        <taxon>Bordetella</taxon>
    </lineage>
</organism>
<dbReference type="PANTHER" id="PTHR36571:SF1">
    <property type="entry name" value="PROTEIN YGIW"/>
    <property type="match status" value="1"/>
</dbReference>
<dbReference type="OrthoDB" id="6650354at2"/>
<dbReference type="AlphaFoldDB" id="A0A261TT78"/>
<dbReference type="InterPro" id="IPR036700">
    <property type="entry name" value="BOBF_sf"/>
</dbReference>
<evidence type="ECO:0000256" key="2">
    <source>
        <dbReference type="SAM" id="SignalP"/>
    </source>
</evidence>
<dbReference type="SUPFAM" id="SSF101756">
    <property type="entry name" value="Hypothetical protein YgiW"/>
    <property type="match status" value="1"/>
</dbReference>
<protein>
    <submittedName>
        <fullName evidence="3">Uncharacterized protein</fullName>
    </submittedName>
</protein>
<keyword evidence="4" id="KW-1185">Reference proteome</keyword>
<dbReference type="Proteomes" id="UP000216885">
    <property type="component" value="Unassembled WGS sequence"/>
</dbReference>
<feature type="chain" id="PRO_5012085520" evidence="2">
    <location>
        <begin position="32"/>
        <end position="141"/>
    </location>
</feature>
<evidence type="ECO:0000256" key="1">
    <source>
        <dbReference type="ARBA" id="ARBA00022729"/>
    </source>
</evidence>
<comment type="caution">
    <text evidence="3">The sequence shown here is derived from an EMBL/GenBank/DDBJ whole genome shotgun (WGS) entry which is preliminary data.</text>
</comment>
<name>A0A261TT78_9BORD</name>
<evidence type="ECO:0000313" key="4">
    <source>
        <dbReference type="Proteomes" id="UP000216885"/>
    </source>
</evidence>
<dbReference type="NCBIfam" id="NF033674">
    <property type="entry name" value="stress_OB_fold"/>
    <property type="match status" value="1"/>
</dbReference>
<proteinExistence type="predicted"/>
<dbReference type="InterPro" id="IPR005220">
    <property type="entry name" value="CarO-like"/>
</dbReference>
<evidence type="ECO:0000313" key="3">
    <source>
        <dbReference type="EMBL" id="OZI52868.1"/>
    </source>
</evidence>
<dbReference type="RefSeq" id="WP_094822754.1">
    <property type="nucleotide sequence ID" value="NZ_NEVO01000014.1"/>
</dbReference>
<dbReference type="PANTHER" id="PTHR36571">
    <property type="entry name" value="PROTEIN YGIW"/>
    <property type="match status" value="1"/>
</dbReference>
<dbReference type="Pfam" id="PF04076">
    <property type="entry name" value="BOF"/>
    <property type="match status" value="1"/>
</dbReference>
<accession>A0A261TT78</accession>
<keyword evidence="1 2" id="KW-0732">Signal</keyword>
<feature type="signal peptide" evidence="2">
    <location>
        <begin position="1"/>
        <end position="31"/>
    </location>
</feature>